<keyword evidence="3" id="KW-0762">Sugar transport</keyword>
<sequence>MELRECIIVLFMIRFWCLETSINMIQVPSEPSLVTLWPATNEKSDCQTRSSVLGYLATFLQNFPTMFPFTITKASDSICANLTGVSLMGVALSYLKIKQVLPEKSSEQKEEDDRWTVVTCFREMLGAIKGLQKPMSLMTVTSINWLAWSMIFMYIYDWMGREVYNGKPRIKVDTVYDTGYRYVNCGLILNWFAMGAMSLVVEPIGRALRGTKFLGG</sequence>
<dbReference type="PANTHER" id="PTHR19432">
    <property type="entry name" value="SUGAR TRANSPORTER"/>
    <property type="match status" value="1"/>
</dbReference>
<dbReference type="AlphaFoldDB" id="A0A445DCH2"/>
<keyword evidence="4 8" id="KW-0812">Transmembrane</keyword>
<reference evidence="10 11" key="1">
    <citation type="submission" date="2019-01" db="EMBL/GenBank/DDBJ databases">
        <title>Sequencing of cultivated peanut Arachis hypogaea provides insights into genome evolution and oil improvement.</title>
        <authorList>
            <person name="Chen X."/>
        </authorList>
    </citation>
    <scope>NUCLEOTIDE SEQUENCE [LARGE SCALE GENOMIC DNA]</scope>
    <source>
        <strain evidence="11">cv. Fuhuasheng</strain>
        <tissue evidence="10">Leaves</tissue>
    </source>
</reference>
<evidence type="ECO:0000256" key="3">
    <source>
        <dbReference type="ARBA" id="ARBA00022597"/>
    </source>
</evidence>
<evidence type="ECO:0000256" key="5">
    <source>
        <dbReference type="ARBA" id="ARBA00022847"/>
    </source>
</evidence>
<dbReference type="Proteomes" id="UP000289738">
    <property type="component" value="Chromosome A04"/>
</dbReference>
<comment type="subcellular location">
    <subcellularLocation>
        <location evidence="1">Membrane</location>
        <topology evidence="1">Multi-pass membrane protein</topology>
    </subcellularLocation>
</comment>
<dbReference type="GO" id="GO:0005773">
    <property type="term" value="C:vacuole"/>
    <property type="evidence" value="ECO:0007669"/>
    <property type="project" value="TreeGrafter"/>
</dbReference>
<name>A0A445DCH2_ARAHY</name>
<keyword evidence="7 8" id="KW-0472">Membrane</keyword>
<keyword evidence="6 8" id="KW-1133">Transmembrane helix</keyword>
<feature type="signal peptide" evidence="9">
    <location>
        <begin position="1"/>
        <end position="20"/>
    </location>
</feature>
<protein>
    <submittedName>
        <fullName evidence="10">Uncharacterized protein</fullName>
    </submittedName>
</protein>
<dbReference type="EMBL" id="SDMP01000004">
    <property type="protein sequence ID" value="RYR60884.1"/>
    <property type="molecule type" value="Genomic_DNA"/>
</dbReference>
<dbReference type="PANTHER" id="PTHR19432:SF89">
    <property type="entry name" value="SUCROSE_H+ SYMPORTER, PLANT, MAJOR FACILITATOR SUPERFAMILY DOMAIN-CONTAINING PROTEIN-RELATED"/>
    <property type="match status" value="1"/>
</dbReference>
<evidence type="ECO:0000313" key="10">
    <source>
        <dbReference type="EMBL" id="RYR60884.1"/>
    </source>
</evidence>
<evidence type="ECO:0000256" key="6">
    <source>
        <dbReference type="ARBA" id="ARBA00022989"/>
    </source>
</evidence>
<evidence type="ECO:0000256" key="9">
    <source>
        <dbReference type="SAM" id="SignalP"/>
    </source>
</evidence>
<keyword evidence="9" id="KW-0732">Signal</keyword>
<proteinExistence type="predicted"/>
<dbReference type="GO" id="GO:0005886">
    <property type="term" value="C:plasma membrane"/>
    <property type="evidence" value="ECO:0007669"/>
    <property type="project" value="TreeGrafter"/>
</dbReference>
<comment type="caution">
    <text evidence="10">The sequence shown here is derived from an EMBL/GenBank/DDBJ whole genome shotgun (WGS) entry which is preliminary data.</text>
</comment>
<evidence type="ECO:0000256" key="7">
    <source>
        <dbReference type="ARBA" id="ARBA00023136"/>
    </source>
</evidence>
<keyword evidence="11" id="KW-1185">Reference proteome</keyword>
<dbReference type="STRING" id="3818.A0A445DCH2"/>
<feature type="transmembrane region" description="Helical" evidence="8">
    <location>
        <begin position="137"/>
        <end position="159"/>
    </location>
</feature>
<evidence type="ECO:0000256" key="2">
    <source>
        <dbReference type="ARBA" id="ARBA00022448"/>
    </source>
</evidence>
<keyword evidence="2" id="KW-0813">Transport</keyword>
<accession>A0A445DCH2</accession>
<evidence type="ECO:0000256" key="1">
    <source>
        <dbReference type="ARBA" id="ARBA00004141"/>
    </source>
</evidence>
<evidence type="ECO:0000313" key="11">
    <source>
        <dbReference type="Proteomes" id="UP000289738"/>
    </source>
</evidence>
<keyword evidence="5" id="KW-0769">Symport</keyword>
<dbReference type="GO" id="GO:0008506">
    <property type="term" value="F:sucrose:proton symporter activity"/>
    <property type="evidence" value="ECO:0007669"/>
    <property type="project" value="TreeGrafter"/>
</dbReference>
<gene>
    <name evidence="10" type="ORF">Ahy_A04g017965</name>
</gene>
<feature type="chain" id="PRO_5019554507" evidence="9">
    <location>
        <begin position="21"/>
        <end position="216"/>
    </location>
</feature>
<evidence type="ECO:0000256" key="8">
    <source>
        <dbReference type="SAM" id="Phobius"/>
    </source>
</evidence>
<organism evidence="10 11">
    <name type="scientific">Arachis hypogaea</name>
    <name type="common">Peanut</name>
    <dbReference type="NCBI Taxonomy" id="3818"/>
    <lineage>
        <taxon>Eukaryota</taxon>
        <taxon>Viridiplantae</taxon>
        <taxon>Streptophyta</taxon>
        <taxon>Embryophyta</taxon>
        <taxon>Tracheophyta</taxon>
        <taxon>Spermatophyta</taxon>
        <taxon>Magnoliopsida</taxon>
        <taxon>eudicotyledons</taxon>
        <taxon>Gunneridae</taxon>
        <taxon>Pentapetalae</taxon>
        <taxon>rosids</taxon>
        <taxon>fabids</taxon>
        <taxon>Fabales</taxon>
        <taxon>Fabaceae</taxon>
        <taxon>Papilionoideae</taxon>
        <taxon>50 kb inversion clade</taxon>
        <taxon>dalbergioids sensu lato</taxon>
        <taxon>Dalbergieae</taxon>
        <taxon>Pterocarpus clade</taxon>
        <taxon>Arachis</taxon>
    </lineage>
</organism>
<feature type="transmembrane region" description="Helical" evidence="8">
    <location>
        <begin position="179"/>
        <end position="201"/>
    </location>
</feature>
<evidence type="ECO:0000256" key="4">
    <source>
        <dbReference type="ARBA" id="ARBA00022692"/>
    </source>
</evidence>